<organism evidence="4 5">
    <name type="scientific">Algoriphagus ornithinivorans</name>
    <dbReference type="NCBI Taxonomy" id="226506"/>
    <lineage>
        <taxon>Bacteria</taxon>
        <taxon>Pseudomonadati</taxon>
        <taxon>Bacteroidota</taxon>
        <taxon>Cytophagia</taxon>
        <taxon>Cytophagales</taxon>
        <taxon>Cyclobacteriaceae</taxon>
        <taxon>Algoriphagus</taxon>
    </lineage>
</organism>
<reference evidence="5" key="1">
    <citation type="submission" date="2016-10" db="EMBL/GenBank/DDBJ databases">
        <authorList>
            <person name="Varghese N."/>
            <person name="Submissions S."/>
        </authorList>
    </citation>
    <scope>NUCLEOTIDE SEQUENCE [LARGE SCALE GENOMIC DNA]</scope>
    <source>
        <strain evidence="5">DSM 15282</strain>
    </source>
</reference>
<evidence type="ECO:0000256" key="2">
    <source>
        <dbReference type="SAM" id="SignalP"/>
    </source>
</evidence>
<proteinExistence type="inferred from homology"/>
<keyword evidence="5" id="KW-1185">Reference proteome</keyword>
<dbReference type="AlphaFoldDB" id="A0A1I5AJ61"/>
<keyword evidence="2" id="KW-0732">Signal</keyword>
<name>A0A1I5AJ61_9BACT</name>
<feature type="signal peptide" evidence="2">
    <location>
        <begin position="1"/>
        <end position="20"/>
    </location>
</feature>
<comment type="similarity">
    <text evidence="1">Belongs to the YciI family.</text>
</comment>
<dbReference type="Pfam" id="PF03795">
    <property type="entry name" value="YCII"/>
    <property type="match status" value="1"/>
</dbReference>
<feature type="chain" id="PRO_5011664909" evidence="2">
    <location>
        <begin position="21"/>
        <end position="150"/>
    </location>
</feature>
<dbReference type="InterPro" id="IPR011008">
    <property type="entry name" value="Dimeric_a/b-barrel"/>
</dbReference>
<dbReference type="InterPro" id="IPR005545">
    <property type="entry name" value="YCII"/>
</dbReference>
<dbReference type="Gene3D" id="3.30.70.1060">
    <property type="entry name" value="Dimeric alpha+beta barrel"/>
    <property type="match status" value="1"/>
</dbReference>
<protein>
    <submittedName>
        <fullName evidence="4">Uncharacterized conserved protein YciI, contains a putative active-site phosphohistidine</fullName>
    </submittedName>
</protein>
<dbReference type="STRING" id="226506.SAMN04488519_101178"/>
<gene>
    <name evidence="4" type="ORF">SAMN04488519_101178</name>
</gene>
<dbReference type="EMBL" id="FOVW01000001">
    <property type="protein sequence ID" value="SFN62453.1"/>
    <property type="molecule type" value="Genomic_DNA"/>
</dbReference>
<evidence type="ECO:0000259" key="3">
    <source>
        <dbReference type="Pfam" id="PF03795"/>
    </source>
</evidence>
<feature type="domain" description="YCII-related" evidence="3">
    <location>
        <begin position="54"/>
        <end position="129"/>
    </location>
</feature>
<dbReference type="SUPFAM" id="SSF54909">
    <property type="entry name" value="Dimeric alpha+beta barrel"/>
    <property type="match status" value="1"/>
</dbReference>
<dbReference type="RefSeq" id="WP_091648994.1">
    <property type="nucleotide sequence ID" value="NZ_FOVW01000001.1"/>
</dbReference>
<accession>A0A1I5AJ61</accession>
<dbReference type="Proteomes" id="UP000199564">
    <property type="component" value="Unassembled WGS sequence"/>
</dbReference>
<evidence type="ECO:0000256" key="1">
    <source>
        <dbReference type="ARBA" id="ARBA00007689"/>
    </source>
</evidence>
<sequence length="150" mass="16765">MKNIIITLALLFGISGLSQAQEKFDQELADKVGADPYGMKKYVIAFLYRGDRLNEYSAEERAELQKGHMANISRLAEEGKMVLAGPFFGNEDLRGLFFFDVQSIEEAQALTESDPSIKAGVLKMELKEWYGSAALPLLFDLHSKIAKEDI</sequence>
<evidence type="ECO:0000313" key="4">
    <source>
        <dbReference type="EMBL" id="SFN62453.1"/>
    </source>
</evidence>
<evidence type="ECO:0000313" key="5">
    <source>
        <dbReference type="Proteomes" id="UP000199564"/>
    </source>
</evidence>